<evidence type="ECO:0000256" key="4">
    <source>
        <dbReference type="ARBA" id="ARBA00022737"/>
    </source>
</evidence>
<gene>
    <name evidence="8" type="ORF">RGQ29_006664</name>
</gene>
<feature type="signal peptide" evidence="6">
    <location>
        <begin position="1"/>
        <end position="26"/>
    </location>
</feature>
<keyword evidence="9" id="KW-1185">Reference proteome</keyword>
<evidence type="ECO:0000256" key="6">
    <source>
        <dbReference type="SAM" id="SignalP"/>
    </source>
</evidence>
<dbReference type="AlphaFoldDB" id="A0AAN7E7H5"/>
<dbReference type="CDD" id="cd23509">
    <property type="entry name" value="Gnk2-like"/>
    <property type="match status" value="2"/>
</dbReference>
<keyword evidence="4" id="KW-0677">Repeat</keyword>
<comment type="similarity">
    <text evidence="5">Belongs to the cysteine-rich repeat secretory protein family.</text>
</comment>
<dbReference type="PANTHER" id="PTHR32411:SF43">
    <property type="entry name" value="CYSTEINE-RICH REPEAT SECRETORY PROTEIN 38"/>
    <property type="match status" value="1"/>
</dbReference>
<dbReference type="InterPro" id="IPR002902">
    <property type="entry name" value="GNK2"/>
</dbReference>
<comment type="subcellular location">
    <subcellularLocation>
        <location evidence="1">Secreted</location>
    </subcellularLocation>
</comment>
<comment type="caution">
    <text evidence="8">The sequence shown here is derived from an EMBL/GenBank/DDBJ whole genome shotgun (WGS) entry which is preliminary data.</text>
</comment>
<dbReference type="Pfam" id="PF01657">
    <property type="entry name" value="Stress-antifung"/>
    <property type="match status" value="2"/>
</dbReference>
<dbReference type="Proteomes" id="UP001324115">
    <property type="component" value="Unassembled WGS sequence"/>
</dbReference>
<evidence type="ECO:0000256" key="1">
    <source>
        <dbReference type="ARBA" id="ARBA00004613"/>
    </source>
</evidence>
<dbReference type="PANTHER" id="PTHR32411">
    <property type="entry name" value="CYSTEINE-RICH REPEAT SECRETORY PROTEIN 38-RELATED"/>
    <property type="match status" value="1"/>
</dbReference>
<dbReference type="GO" id="GO:0005576">
    <property type="term" value="C:extracellular region"/>
    <property type="evidence" value="ECO:0007669"/>
    <property type="project" value="UniProtKB-SubCell"/>
</dbReference>
<dbReference type="InterPro" id="IPR038408">
    <property type="entry name" value="GNK2_sf"/>
</dbReference>
<reference evidence="8 9" key="1">
    <citation type="journal article" date="2023" name="G3 (Bethesda)">
        <title>A haplotype-resolved chromosome-scale genome for Quercus rubra L. provides insights into the genetics of adaptive traits for red oak species.</title>
        <authorList>
            <person name="Kapoor B."/>
            <person name="Jenkins J."/>
            <person name="Schmutz J."/>
            <person name="Zhebentyayeva T."/>
            <person name="Kuelheim C."/>
            <person name="Coggeshall M."/>
            <person name="Heim C."/>
            <person name="Lasky J.R."/>
            <person name="Leites L."/>
            <person name="Islam-Faridi N."/>
            <person name="Romero-Severson J."/>
            <person name="DeLeo V.L."/>
            <person name="Lucas S.M."/>
            <person name="Lazic D."/>
            <person name="Gailing O."/>
            <person name="Carlson J."/>
            <person name="Staton M."/>
        </authorList>
    </citation>
    <scope>NUCLEOTIDE SEQUENCE [LARGE SCALE GENOMIC DNA]</scope>
    <source>
        <strain evidence="8">Pseudo-F2</strain>
    </source>
</reference>
<keyword evidence="3 6" id="KW-0732">Signal</keyword>
<keyword evidence="2" id="KW-0964">Secreted</keyword>
<feature type="chain" id="PRO_5042969187" description="Gnk2-homologous domain-containing protein" evidence="6">
    <location>
        <begin position="27"/>
        <end position="210"/>
    </location>
</feature>
<dbReference type="EMBL" id="JAXUIC010000011">
    <property type="protein sequence ID" value="KAK4564670.1"/>
    <property type="molecule type" value="Genomic_DNA"/>
</dbReference>
<proteinExistence type="inferred from homology"/>
<accession>A0AAN7E7H5</accession>
<organism evidence="8 9">
    <name type="scientific">Quercus rubra</name>
    <name type="common">Northern red oak</name>
    <name type="synonym">Quercus borealis</name>
    <dbReference type="NCBI Taxonomy" id="3512"/>
    <lineage>
        <taxon>Eukaryota</taxon>
        <taxon>Viridiplantae</taxon>
        <taxon>Streptophyta</taxon>
        <taxon>Embryophyta</taxon>
        <taxon>Tracheophyta</taxon>
        <taxon>Spermatophyta</taxon>
        <taxon>Magnoliopsida</taxon>
        <taxon>eudicotyledons</taxon>
        <taxon>Gunneridae</taxon>
        <taxon>Pentapetalae</taxon>
        <taxon>rosids</taxon>
        <taxon>fabids</taxon>
        <taxon>Fagales</taxon>
        <taxon>Fagaceae</taxon>
        <taxon>Quercus</taxon>
    </lineage>
</organism>
<evidence type="ECO:0000256" key="2">
    <source>
        <dbReference type="ARBA" id="ARBA00022525"/>
    </source>
</evidence>
<dbReference type="InterPro" id="IPR050581">
    <property type="entry name" value="CRR_secretory_protein"/>
</dbReference>
<dbReference type="Gene3D" id="3.30.430.20">
    <property type="entry name" value="Gnk2 domain, C-X8-C-X2-C motif"/>
    <property type="match status" value="2"/>
</dbReference>
<evidence type="ECO:0000313" key="8">
    <source>
        <dbReference type="EMBL" id="KAK4564670.1"/>
    </source>
</evidence>
<name>A0AAN7E7H5_QUERU</name>
<sequence length="210" mass="23575">MSFSKLASSLALLTIFLLFKFKPTLGVHPLFHICSSNHQNFTANDPYETNLKELTLYLSHETATKGFSVGSKGHGQHQVYGVALCRGDVLDIECSTCVVTASKEIRNLCPYNKGATIWYDHCLYKYQSDDIFGQIDHKNMVLMCNNQNLDGSNKLHGLTQCTRDISSSDCEFCLEFAITKLSHDCDGKHGGRFLGGSCNVRYELYKFFNT</sequence>
<feature type="domain" description="Gnk2-homologous" evidence="7">
    <location>
        <begin position="29"/>
        <end position="131"/>
    </location>
</feature>
<evidence type="ECO:0000313" key="9">
    <source>
        <dbReference type="Proteomes" id="UP001324115"/>
    </source>
</evidence>
<evidence type="ECO:0000256" key="5">
    <source>
        <dbReference type="ARBA" id="ARBA00038515"/>
    </source>
</evidence>
<dbReference type="PROSITE" id="PS51473">
    <property type="entry name" value="GNK2"/>
    <property type="match status" value="1"/>
</dbReference>
<protein>
    <recommendedName>
        <fullName evidence="7">Gnk2-homologous domain-containing protein</fullName>
    </recommendedName>
</protein>
<evidence type="ECO:0000256" key="3">
    <source>
        <dbReference type="ARBA" id="ARBA00022729"/>
    </source>
</evidence>
<evidence type="ECO:0000259" key="7">
    <source>
        <dbReference type="PROSITE" id="PS51473"/>
    </source>
</evidence>